<proteinExistence type="predicted"/>
<accession>A0A916ULG7</accession>
<reference evidence="1" key="1">
    <citation type="journal article" date="2014" name="Int. J. Syst. Evol. Microbiol.">
        <title>Complete genome sequence of Corynebacterium casei LMG S-19264T (=DSM 44701T), isolated from a smear-ripened cheese.</title>
        <authorList>
            <consortium name="US DOE Joint Genome Institute (JGI-PGF)"/>
            <person name="Walter F."/>
            <person name="Albersmeier A."/>
            <person name="Kalinowski J."/>
            <person name="Ruckert C."/>
        </authorList>
    </citation>
    <scope>NUCLEOTIDE SEQUENCE</scope>
    <source>
        <strain evidence="1">CGMCC 1.10998</strain>
    </source>
</reference>
<dbReference type="RefSeq" id="WP_188566367.1">
    <property type="nucleotide sequence ID" value="NZ_BMED01000002.1"/>
</dbReference>
<gene>
    <name evidence="1" type="ORF">GCM10011396_25000</name>
</gene>
<dbReference type="Proteomes" id="UP000637423">
    <property type="component" value="Unassembled WGS sequence"/>
</dbReference>
<sequence>MAKNIFIYFDPIEPGIYYEQLANGIKELGAWAKVGQFMYYVKTDKPLDTVSSFLWSLMRPDDKLVVVSSSTNEFWSFNMAPEVLQHLQGLWLTKTEA</sequence>
<keyword evidence="2" id="KW-1185">Reference proteome</keyword>
<reference evidence="1" key="2">
    <citation type="submission" date="2020-09" db="EMBL/GenBank/DDBJ databases">
        <authorList>
            <person name="Sun Q."/>
            <person name="Zhou Y."/>
        </authorList>
    </citation>
    <scope>NUCLEOTIDE SEQUENCE</scope>
    <source>
        <strain evidence="1">CGMCC 1.10998</strain>
    </source>
</reference>
<dbReference type="EMBL" id="BMED01000002">
    <property type="protein sequence ID" value="GGC76801.1"/>
    <property type="molecule type" value="Genomic_DNA"/>
</dbReference>
<organism evidence="1 2">
    <name type="scientific">Undibacterium terreum</name>
    <dbReference type="NCBI Taxonomy" id="1224302"/>
    <lineage>
        <taxon>Bacteria</taxon>
        <taxon>Pseudomonadati</taxon>
        <taxon>Pseudomonadota</taxon>
        <taxon>Betaproteobacteria</taxon>
        <taxon>Burkholderiales</taxon>
        <taxon>Oxalobacteraceae</taxon>
        <taxon>Undibacterium</taxon>
    </lineage>
</organism>
<dbReference type="AlphaFoldDB" id="A0A916ULG7"/>
<name>A0A916ULG7_9BURK</name>
<comment type="caution">
    <text evidence="1">The sequence shown here is derived from an EMBL/GenBank/DDBJ whole genome shotgun (WGS) entry which is preliminary data.</text>
</comment>
<evidence type="ECO:0000313" key="2">
    <source>
        <dbReference type="Proteomes" id="UP000637423"/>
    </source>
</evidence>
<protein>
    <submittedName>
        <fullName evidence="1">Uncharacterized protein</fullName>
    </submittedName>
</protein>
<evidence type="ECO:0000313" key="1">
    <source>
        <dbReference type="EMBL" id="GGC76801.1"/>
    </source>
</evidence>